<feature type="domain" description="Sushi" evidence="7">
    <location>
        <begin position="622"/>
        <end position="679"/>
    </location>
</feature>
<evidence type="ECO:0000256" key="5">
    <source>
        <dbReference type="PROSITE-ProRule" id="PRU00302"/>
    </source>
</evidence>
<evidence type="ECO:0000313" key="9">
    <source>
        <dbReference type="Proteomes" id="UP000829720"/>
    </source>
</evidence>
<dbReference type="SUPFAM" id="SSF57535">
    <property type="entry name" value="Complement control module/SCR domain"/>
    <property type="match status" value="11"/>
</dbReference>
<keyword evidence="3 6" id="KW-0732">Signal</keyword>
<reference evidence="8" key="1">
    <citation type="submission" date="2021-01" db="EMBL/GenBank/DDBJ databases">
        <authorList>
            <person name="Zahm M."/>
            <person name="Roques C."/>
            <person name="Cabau C."/>
            <person name="Klopp C."/>
            <person name="Donnadieu C."/>
            <person name="Jouanno E."/>
            <person name="Lampietro C."/>
            <person name="Louis A."/>
            <person name="Herpin A."/>
            <person name="Echchiki A."/>
            <person name="Berthelot C."/>
            <person name="Parey E."/>
            <person name="Roest-Crollius H."/>
            <person name="Braasch I."/>
            <person name="Postlethwait J."/>
            <person name="Bobe J."/>
            <person name="Montfort J."/>
            <person name="Bouchez O."/>
            <person name="Begum T."/>
            <person name="Mejri S."/>
            <person name="Adams A."/>
            <person name="Chen W.-J."/>
            <person name="Guiguen Y."/>
        </authorList>
    </citation>
    <scope>NUCLEOTIDE SEQUENCE</scope>
    <source>
        <tissue evidence="8">Blood</tissue>
    </source>
</reference>
<proteinExistence type="predicted"/>
<dbReference type="AlphaFoldDB" id="A0A8T3D7E0"/>
<dbReference type="Gene3D" id="2.10.70.10">
    <property type="entry name" value="Complement Module, domain 1"/>
    <property type="match status" value="11"/>
</dbReference>
<dbReference type="InterPro" id="IPR035976">
    <property type="entry name" value="Sushi/SCR/CCP_sf"/>
</dbReference>
<dbReference type="OrthoDB" id="10051774at2759"/>
<feature type="disulfide bond" evidence="5">
    <location>
        <begin position="268"/>
        <end position="311"/>
    </location>
</feature>
<feature type="domain" description="Sushi" evidence="7">
    <location>
        <begin position="86"/>
        <end position="146"/>
    </location>
</feature>
<accession>A0A8T3D7E0</accession>
<evidence type="ECO:0000313" key="8">
    <source>
        <dbReference type="EMBL" id="KAI1891514.1"/>
    </source>
</evidence>
<dbReference type="PANTHER" id="PTHR45785:SF2">
    <property type="entry name" value="COMPLEMENT FACTOR H-RELATED"/>
    <property type="match status" value="1"/>
</dbReference>
<feature type="disulfide bond" evidence="5">
    <location>
        <begin position="565"/>
        <end position="608"/>
    </location>
</feature>
<sequence length="764" mass="85991">MKMEGIRHGFCLTLWICFLSATRAKDSCTGRSIPNIEHTVLPSDLKDSYRHEETLRLSCKFGYTGIQRITCNDGTWKKSGRHCQPKQCGHPGDAINGDFTLSQGTDFVFGSQVLYTCKTGYKLAGKINHRNCMDQGWDNAVPVCEVVKCPPIEQAGDVIATGNTDYPQFGDVIQFECRDSDFKLDTEQAQIHCTEDGIWSTAVPKCIEVVCEPPEIPNGKVTSPERTMKKNAILSFACNEQYKAVGRPSSTCTNDGWIPKPQCTEISCEVPQLSDIRPLTKIMYLPDETATVVCKNGFRTSSKKAQDTATCQKNGQWSIAIYCEEITCHRTQADNVAYWPRYSNYVFREQASPPQGYSCRQGYRKSEYPTCQIEGWVPPLCQAITCDPNIPNAVVLSGNIQYVFGDRLEYKCNRFYMPEGTQVTYCQERGWANQPNCQAMKSTCPRPVFDHGYVIPDDSIYEDASVIHYACDPGYKPVQEGWWGELTCRQGKWSHTPQCIDEKNCVPPTIPHAKLINKKDLYSEGDFVQFECDLGYQFENSEFIRCKNGQWPPKLPICKPTGELCSPPPRVEHAIITSAYKEQYGHGSKVQFQCKHLYKTEGGYEISCINGNWSAIPKCILSHCGSPEATLRDAVLVSETRDLYENGSRVGYTCGSTFLKNEIYAVCVNGHWQYPHCIKKDYCDKPSLSHGVLMTDMDKEKFKEGETLVYKCFGQYKPKNNGSVTCKDGQWDGQVECTRPNMQCTEPPVPSWGMGTISCLYASL</sequence>
<dbReference type="FunFam" id="2.10.70.10:FF:000026">
    <property type="entry name" value="Complement inhibitory factor H"/>
    <property type="match status" value="1"/>
</dbReference>
<dbReference type="Proteomes" id="UP000829720">
    <property type="component" value="Unassembled WGS sequence"/>
</dbReference>
<dbReference type="EMBL" id="JAERUA010000013">
    <property type="protein sequence ID" value="KAI1891514.1"/>
    <property type="molecule type" value="Genomic_DNA"/>
</dbReference>
<feature type="disulfide bond" evidence="5">
    <location>
        <begin position="117"/>
        <end position="144"/>
    </location>
</feature>
<feature type="domain" description="Sushi" evidence="7">
    <location>
        <begin position="442"/>
        <end position="501"/>
    </location>
</feature>
<evidence type="ECO:0000259" key="7">
    <source>
        <dbReference type="PROSITE" id="PS50923"/>
    </source>
</evidence>
<feature type="signal peptide" evidence="6">
    <location>
        <begin position="1"/>
        <end position="24"/>
    </location>
</feature>
<dbReference type="InterPro" id="IPR000436">
    <property type="entry name" value="Sushi_SCR_CCP_dom"/>
</dbReference>
<dbReference type="CDD" id="cd00033">
    <property type="entry name" value="CCP"/>
    <property type="match status" value="7"/>
</dbReference>
<feature type="disulfide bond" evidence="5">
    <location>
        <begin position="683"/>
        <end position="726"/>
    </location>
</feature>
<feature type="domain" description="Sushi" evidence="7">
    <location>
        <begin position="503"/>
        <end position="560"/>
    </location>
</feature>
<dbReference type="PROSITE" id="PS50923">
    <property type="entry name" value="SUSHI"/>
    <property type="match status" value="11"/>
</dbReference>
<evidence type="ECO:0000256" key="4">
    <source>
        <dbReference type="ARBA" id="ARBA00023157"/>
    </source>
</evidence>
<evidence type="ECO:0000256" key="6">
    <source>
        <dbReference type="SAM" id="SignalP"/>
    </source>
</evidence>
<comment type="caution">
    <text evidence="8">The sequence shown here is derived from an EMBL/GenBank/DDBJ whole genome shotgun (WGS) entry which is preliminary data.</text>
</comment>
<dbReference type="SMART" id="SM00032">
    <property type="entry name" value="CCP"/>
    <property type="match status" value="12"/>
</dbReference>
<name>A0A8T3D7E0_9TELE</name>
<dbReference type="PANTHER" id="PTHR45785">
    <property type="entry name" value="COMPLEMENT FACTOR H-RELATED"/>
    <property type="match status" value="1"/>
</dbReference>
<feature type="domain" description="Sushi" evidence="7">
    <location>
        <begin position="209"/>
        <end position="265"/>
    </location>
</feature>
<feature type="domain" description="Sushi" evidence="7">
    <location>
        <begin position="384"/>
        <end position="439"/>
    </location>
</feature>
<feature type="domain" description="Sushi" evidence="7">
    <location>
        <begin position="563"/>
        <end position="621"/>
    </location>
</feature>
<keyword evidence="2 5" id="KW-0768">Sushi</keyword>
<feature type="disulfide bond" evidence="5">
    <location>
        <begin position="28"/>
        <end position="71"/>
    </location>
</feature>
<feature type="chain" id="PRO_5035884848" description="Sushi domain-containing protein" evidence="6">
    <location>
        <begin position="25"/>
        <end position="764"/>
    </location>
</feature>
<evidence type="ECO:0000256" key="2">
    <source>
        <dbReference type="ARBA" id="ARBA00022659"/>
    </source>
</evidence>
<comment type="caution">
    <text evidence="5">Lacks conserved residue(s) required for the propagation of feature annotation.</text>
</comment>
<protein>
    <recommendedName>
        <fullName evidence="7">Sushi domain-containing protein</fullName>
    </recommendedName>
</protein>
<organism evidence="8 9">
    <name type="scientific">Albula goreensis</name>
    <dbReference type="NCBI Taxonomy" id="1534307"/>
    <lineage>
        <taxon>Eukaryota</taxon>
        <taxon>Metazoa</taxon>
        <taxon>Chordata</taxon>
        <taxon>Craniata</taxon>
        <taxon>Vertebrata</taxon>
        <taxon>Euteleostomi</taxon>
        <taxon>Actinopterygii</taxon>
        <taxon>Neopterygii</taxon>
        <taxon>Teleostei</taxon>
        <taxon>Albuliformes</taxon>
        <taxon>Albulidae</taxon>
        <taxon>Albula</taxon>
    </lineage>
</organism>
<keyword evidence="4 5" id="KW-1015">Disulfide bond</keyword>
<dbReference type="InterPro" id="IPR051503">
    <property type="entry name" value="ComplSys_Reg/VirEntry_Med"/>
</dbReference>
<dbReference type="Pfam" id="PF00084">
    <property type="entry name" value="Sushi"/>
    <property type="match status" value="10"/>
</dbReference>
<feature type="disulfide bond" evidence="5">
    <location>
        <begin position="624"/>
        <end position="667"/>
    </location>
</feature>
<feature type="domain" description="Sushi" evidence="7">
    <location>
        <begin position="26"/>
        <end position="85"/>
    </location>
</feature>
<feature type="domain" description="Sushi" evidence="7">
    <location>
        <begin position="266"/>
        <end position="325"/>
    </location>
</feature>
<feature type="domain" description="Sushi" evidence="7">
    <location>
        <begin position="147"/>
        <end position="208"/>
    </location>
</feature>
<feature type="domain" description="Sushi" evidence="7">
    <location>
        <begin position="681"/>
        <end position="739"/>
    </location>
</feature>
<keyword evidence="9" id="KW-1185">Reference proteome</keyword>
<evidence type="ECO:0000256" key="1">
    <source>
        <dbReference type="ARBA" id="ARBA00004328"/>
    </source>
</evidence>
<evidence type="ECO:0000256" key="3">
    <source>
        <dbReference type="ARBA" id="ARBA00022729"/>
    </source>
</evidence>
<comment type="subcellular location">
    <subcellularLocation>
        <location evidence="1">Virion</location>
    </subcellularLocation>
</comment>
<gene>
    <name evidence="8" type="ORF">AGOR_G00144590</name>
</gene>